<accession>A0ABN9FQ07</accession>
<dbReference type="Proteomes" id="UP001162483">
    <property type="component" value="Unassembled WGS sequence"/>
</dbReference>
<dbReference type="EMBL" id="CATNWA010017103">
    <property type="protein sequence ID" value="CAI9597967.1"/>
    <property type="molecule type" value="Genomic_DNA"/>
</dbReference>
<keyword evidence="2" id="KW-1185">Reference proteome</keyword>
<evidence type="ECO:0000313" key="2">
    <source>
        <dbReference type="Proteomes" id="UP001162483"/>
    </source>
</evidence>
<sequence length="62" mass="6820">MFPCRKLLCCSRCSPGNRLGLDKTIRCFNPLPDLPLLNMARDLSILCLPSSTVCSIVIDPVV</sequence>
<protein>
    <submittedName>
        <fullName evidence="1">Uncharacterized protein</fullName>
    </submittedName>
</protein>
<reference evidence="1" key="1">
    <citation type="submission" date="2023-05" db="EMBL/GenBank/DDBJ databases">
        <authorList>
            <person name="Stuckert A."/>
        </authorList>
    </citation>
    <scope>NUCLEOTIDE SEQUENCE</scope>
</reference>
<comment type="caution">
    <text evidence="1">The sequence shown here is derived from an EMBL/GenBank/DDBJ whole genome shotgun (WGS) entry which is preliminary data.</text>
</comment>
<organism evidence="1 2">
    <name type="scientific">Staurois parvus</name>
    <dbReference type="NCBI Taxonomy" id="386267"/>
    <lineage>
        <taxon>Eukaryota</taxon>
        <taxon>Metazoa</taxon>
        <taxon>Chordata</taxon>
        <taxon>Craniata</taxon>
        <taxon>Vertebrata</taxon>
        <taxon>Euteleostomi</taxon>
        <taxon>Amphibia</taxon>
        <taxon>Batrachia</taxon>
        <taxon>Anura</taxon>
        <taxon>Neobatrachia</taxon>
        <taxon>Ranoidea</taxon>
        <taxon>Ranidae</taxon>
        <taxon>Staurois</taxon>
    </lineage>
</organism>
<gene>
    <name evidence="1" type="ORF">SPARVUS_LOCUS12327560</name>
</gene>
<evidence type="ECO:0000313" key="1">
    <source>
        <dbReference type="EMBL" id="CAI9597967.1"/>
    </source>
</evidence>
<proteinExistence type="predicted"/>
<name>A0ABN9FQ07_9NEOB</name>